<organism evidence="7 8">
    <name type="scientific">Virgibacillus tibetensis</name>
    <dbReference type="NCBI Taxonomy" id="3042313"/>
    <lineage>
        <taxon>Bacteria</taxon>
        <taxon>Bacillati</taxon>
        <taxon>Bacillota</taxon>
        <taxon>Bacilli</taxon>
        <taxon>Bacillales</taxon>
        <taxon>Bacillaceae</taxon>
        <taxon>Virgibacillus</taxon>
    </lineage>
</organism>
<dbReference type="PROSITE" id="PS50994">
    <property type="entry name" value="INTEGRASE"/>
    <property type="match status" value="1"/>
</dbReference>
<dbReference type="Gene3D" id="1.10.10.60">
    <property type="entry name" value="Homeodomain-like"/>
    <property type="match status" value="1"/>
</dbReference>
<feature type="domain" description="Integrase catalytic" evidence="6">
    <location>
        <begin position="124"/>
        <end position="300"/>
    </location>
</feature>
<dbReference type="InterPro" id="IPR009057">
    <property type="entry name" value="Homeodomain-like_sf"/>
</dbReference>
<dbReference type="Pfam" id="PF22483">
    <property type="entry name" value="Mu-transpos_C_2"/>
    <property type="match status" value="1"/>
</dbReference>
<protein>
    <submittedName>
        <fullName evidence="7">IS21 family transposase</fullName>
    </submittedName>
</protein>
<evidence type="ECO:0000259" key="5">
    <source>
        <dbReference type="PROSITE" id="PS50531"/>
    </source>
</evidence>
<dbReference type="InterPro" id="IPR001584">
    <property type="entry name" value="Integrase_cat-core"/>
</dbReference>
<evidence type="ECO:0000259" key="6">
    <source>
        <dbReference type="PROSITE" id="PS50994"/>
    </source>
</evidence>
<proteinExistence type="inferred from homology"/>
<comment type="similarity">
    <text evidence="1">Belongs to the transposase IS21/IS408/IS1162 family.</text>
</comment>
<dbReference type="InterPro" id="IPR054353">
    <property type="entry name" value="IstA-like_C"/>
</dbReference>
<evidence type="ECO:0000256" key="4">
    <source>
        <dbReference type="ARBA" id="ARBA00023172"/>
    </source>
</evidence>
<keyword evidence="8" id="KW-1185">Reference proteome</keyword>
<sequence>MEKWEVYMEIYQLKRQGFKVRRIARKLGISRTTVYKYLDKSPEDMAEWMASVKTRAKKLDPYEMLIHTWLSEHPDLSSAQVYDWLKERYKDLVVGESTVRNYVKELREKYNIPKTEVKRVYQAIPDPPMGQQAQVDFGQTIQKTSSGKDKKLYFISFVLSHSRYKYVEWLDRPFTTKDVIRTHENCFQFFSGIPSELAYDQDALIVVSENAGDLVLTSEFQAYREERKLNLFVCRKADPESKGRIENVVGFVKKNFAKNRVFYHIDQWNELCMSWLERTGNGKVHNTTKKRPVEVFALEKQHLRPVTKKISISSIDSSITRTVRKDNTILYDSNRYSVPLGTYKPDKEVYIEATDTNHLLIRDQSEGPIIAEHQISSERGKLIQPTQHKRDRTKGIAAYIATVASQFDDTETATDFLAEIHRRYPRYVRDQLDLISKVSKSVEVEIRNEALKECIKRKIYSATEYNDVVQFVERQHQTKTKPKQSNEVKSLHGIDPKLVNIKPETREVERYLELLKGVTVCPL</sequence>
<keyword evidence="2" id="KW-0815">Transposition</keyword>
<reference evidence="7 8" key="1">
    <citation type="journal article" date="2024" name="Int. J. Syst. Evol. Microbiol.">
        <title>Virgibacillus tibetensis sp. nov., isolated from salt lake on the Tibetan Plateau of China.</title>
        <authorList>
            <person name="Phurbu D."/>
            <person name="Liu Z.-X."/>
            <person name="Wang R."/>
            <person name="Zheng Y.-Y."/>
            <person name="Liu H.-C."/>
            <person name="Zhou Y.-G."/>
            <person name="Yu Y.-J."/>
            <person name="Li A.-H."/>
        </authorList>
    </citation>
    <scope>NUCLEOTIDE SEQUENCE [LARGE SCALE GENOMIC DNA]</scope>
    <source>
        <strain evidence="7 8">C22-A2</strain>
    </source>
</reference>
<evidence type="ECO:0000256" key="1">
    <source>
        <dbReference type="ARBA" id="ARBA00009277"/>
    </source>
</evidence>
<dbReference type="InterPro" id="IPR036397">
    <property type="entry name" value="RNaseH_sf"/>
</dbReference>
<dbReference type="PANTHER" id="PTHR35004">
    <property type="entry name" value="TRANSPOSASE RV3428C-RELATED"/>
    <property type="match status" value="1"/>
</dbReference>
<comment type="caution">
    <text evidence="7">The sequence shown here is derived from an EMBL/GenBank/DDBJ whole genome shotgun (WGS) entry which is preliminary data.</text>
</comment>
<dbReference type="SUPFAM" id="SSF53098">
    <property type="entry name" value="Ribonuclease H-like"/>
    <property type="match status" value="1"/>
</dbReference>
<dbReference type="Proteomes" id="UP001335737">
    <property type="component" value="Unassembled WGS sequence"/>
</dbReference>
<dbReference type="InterPro" id="IPR006120">
    <property type="entry name" value="Resolvase_HTH_dom"/>
</dbReference>
<dbReference type="SUPFAM" id="SSF46689">
    <property type="entry name" value="Homeodomain-like"/>
    <property type="match status" value="1"/>
</dbReference>
<evidence type="ECO:0000256" key="3">
    <source>
        <dbReference type="ARBA" id="ARBA00023125"/>
    </source>
</evidence>
<accession>A0ABU6KEH5</accession>
<dbReference type="PROSITE" id="PS50531">
    <property type="entry name" value="HTH_IS21"/>
    <property type="match status" value="1"/>
</dbReference>
<evidence type="ECO:0000313" key="8">
    <source>
        <dbReference type="Proteomes" id="UP001335737"/>
    </source>
</evidence>
<dbReference type="EMBL" id="JARZFX010000003">
    <property type="protein sequence ID" value="MEC5423548.1"/>
    <property type="molecule type" value="Genomic_DNA"/>
</dbReference>
<evidence type="ECO:0000256" key="2">
    <source>
        <dbReference type="ARBA" id="ARBA00022578"/>
    </source>
</evidence>
<dbReference type="InterPro" id="IPR017894">
    <property type="entry name" value="HTH_IS21_transposase_type"/>
</dbReference>
<gene>
    <name evidence="7" type="primary">istA</name>
    <name evidence="7" type="ORF">QGM71_08590</name>
</gene>
<dbReference type="Pfam" id="PF02796">
    <property type="entry name" value="HTH_7"/>
    <property type="match status" value="1"/>
</dbReference>
<evidence type="ECO:0000313" key="7">
    <source>
        <dbReference type="EMBL" id="MEC5423548.1"/>
    </source>
</evidence>
<dbReference type="NCBIfam" id="NF033546">
    <property type="entry name" value="transpos_IS21"/>
    <property type="match status" value="1"/>
</dbReference>
<name>A0ABU6KEH5_9BACI</name>
<dbReference type="PANTHER" id="PTHR35004:SF6">
    <property type="entry name" value="TRANSPOSASE"/>
    <property type="match status" value="1"/>
</dbReference>
<dbReference type="InterPro" id="IPR012337">
    <property type="entry name" value="RNaseH-like_sf"/>
</dbReference>
<dbReference type="Gene3D" id="3.30.420.10">
    <property type="entry name" value="Ribonuclease H-like superfamily/Ribonuclease H"/>
    <property type="match status" value="1"/>
</dbReference>
<feature type="domain" description="HTH IS21-type" evidence="5">
    <location>
        <begin position="5"/>
        <end position="70"/>
    </location>
</feature>
<keyword evidence="4" id="KW-0233">DNA recombination</keyword>
<keyword evidence="3" id="KW-0238">DNA-binding</keyword>